<dbReference type="GO" id="GO:0005737">
    <property type="term" value="C:cytoplasm"/>
    <property type="evidence" value="ECO:0007669"/>
    <property type="project" value="UniProtKB-SubCell"/>
</dbReference>
<dbReference type="Gene3D" id="3.10.20.10">
    <property type="match status" value="1"/>
</dbReference>
<evidence type="ECO:0000256" key="2">
    <source>
        <dbReference type="ARBA" id="ARBA00023150"/>
    </source>
</evidence>
<evidence type="ECO:0000313" key="5">
    <source>
        <dbReference type="Proteomes" id="UP000659388"/>
    </source>
</evidence>
<dbReference type="InterPro" id="IPR003786">
    <property type="entry name" value="FdhD"/>
</dbReference>
<dbReference type="GO" id="GO:0016783">
    <property type="term" value="F:sulfurtransferase activity"/>
    <property type="evidence" value="ECO:0007669"/>
    <property type="project" value="InterPro"/>
</dbReference>
<reference evidence="4" key="1">
    <citation type="submission" date="2021-01" db="EMBL/GenBank/DDBJ databases">
        <title>Fulvivirga kasyanovii gen. nov., sp nov., a novel member of the phylum Bacteroidetes isolated from seawater in a mussel farm.</title>
        <authorList>
            <person name="Zhao L.-H."/>
            <person name="Wang Z.-J."/>
        </authorList>
    </citation>
    <scope>NUCLEOTIDE SEQUENCE</scope>
    <source>
        <strain evidence="4">2943</strain>
    </source>
</reference>
<dbReference type="Proteomes" id="UP000659388">
    <property type="component" value="Unassembled WGS sequence"/>
</dbReference>
<comment type="caution">
    <text evidence="3">Lacks conserved residue(s) required for the propagation of feature annotation.</text>
</comment>
<evidence type="ECO:0000313" key="4">
    <source>
        <dbReference type="EMBL" id="MBL3658114.1"/>
    </source>
</evidence>
<accession>A0A937FC71</accession>
<dbReference type="PANTHER" id="PTHR30592">
    <property type="entry name" value="FORMATE DEHYDROGENASE"/>
    <property type="match status" value="1"/>
</dbReference>
<dbReference type="AlphaFoldDB" id="A0A937FC71"/>
<protein>
    <recommendedName>
        <fullName evidence="3">Sulfur carrier protein FdhD</fullName>
    </recommendedName>
</protein>
<dbReference type="EMBL" id="JAESIY010000010">
    <property type="protein sequence ID" value="MBL3658114.1"/>
    <property type="molecule type" value="Genomic_DNA"/>
</dbReference>
<organism evidence="4 5">
    <name type="scientific">Fulvivirga sediminis</name>
    <dbReference type="NCBI Taxonomy" id="2803949"/>
    <lineage>
        <taxon>Bacteria</taxon>
        <taxon>Pseudomonadati</taxon>
        <taxon>Bacteroidota</taxon>
        <taxon>Cytophagia</taxon>
        <taxon>Cytophagales</taxon>
        <taxon>Fulvivirgaceae</taxon>
        <taxon>Fulvivirga</taxon>
    </lineage>
</organism>
<gene>
    <name evidence="3 4" type="primary">fdhD</name>
    <name evidence="4" type="ORF">JL102_18325</name>
</gene>
<dbReference type="Gene3D" id="3.40.140.10">
    <property type="entry name" value="Cytidine Deaminase, domain 2"/>
    <property type="match status" value="1"/>
</dbReference>
<evidence type="ECO:0000256" key="1">
    <source>
        <dbReference type="ARBA" id="ARBA00022490"/>
    </source>
</evidence>
<sequence length="285" mass="31591">MRVEATSINKFTDHHYQTVPDLLAVEEPLELRLGFGEEHIRKEQRLMVTMRTPGNDEELAVGFLFTEGIIRSAQDILSVKHCNRLESEEERGNVIRVELHPQVKFDPEAAQRNFYMTSSCGVCGKSSIESVQQSCEMINAVLNVTEKAIMDAPGQLREKQNVFEHTGGLHAAGLFSEAGKLIRLREDVGRHNALDKLIGSSLLDSSSASLRESFILVSGRASFELVQKAALAHVPMLLAVGAPSSLAVNLARQTNMTLIGFIKSSGFNIYHGEKRVGKKIEHFKH</sequence>
<dbReference type="NCBIfam" id="TIGR00129">
    <property type="entry name" value="fdhD_narQ"/>
    <property type="match status" value="1"/>
</dbReference>
<dbReference type="HAMAP" id="MF_00187">
    <property type="entry name" value="FdhD"/>
    <property type="match status" value="1"/>
</dbReference>
<comment type="caution">
    <text evidence="4">The sequence shown here is derived from an EMBL/GenBank/DDBJ whole genome shotgun (WGS) entry which is preliminary data.</text>
</comment>
<comment type="subcellular location">
    <subcellularLocation>
        <location evidence="3">Cytoplasm</location>
    </subcellularLocation>
</comment>
<dbReference type="GO" id="GO:0006777">
    <property type="term" value="P:Mo-molybdopterin cofactor biosynthetic process"/>
    <property type="evidence" value="ECO:0007669"/>
    <property type="project" value="UniProtKB-UniRule"/>
</dbReference>
<comment type="similarity">
    <text evidence="3">Belongs to the FdhD family.</text>
</comment>
<name>A0A937FC71_9BACT</name>
<dbReference type="PIRSF" id="PIRSF015626">
    <property type="entry name" value="FdhD"/>
    <property type="match status" value="1"/>
</dbReference>
<keyword evidence="2 3" id="KW-0501">Molybdenum cofactor biosynthesis</keyword>
<dbReference type="RefSeq" id="WP_202245901.1">
    <property type="nucleotide sequence ID" value="NZ_JAESIY010000010.1"/>
</dbReference>
<feature type="active site" description="Cysteine persulfide intermediate" evidence="3">
    <location>
        <position position="120"/>
    </location>
</feature>
<dbReference type="PANTHER" id="PTHR30592:SF1">
    <property type="entry name" value="SULFUR CARRIER PROTEIN FDHD"/>
    <property type="match status" value="1"/>
</dbReference>
<proteinExistence type="inferred from homology"/>
<dbReference type="SUPFAM" id="SSF53927">
    <property type="entry name" value="Cytidine deaminase-like"/>
    <property type="match status" value="1"/>
</dbReference>
<dbReference type="Pfam" id="PF02634">
    <property type="entry name" value="FdhD-NarQ"/>
    <property type="match status" value="1"/>
</dbReference>
<comment type="function">
    <text evidence="3">Required for formate dehydrogenase (FDH) activity. Acts as a sulfur carrier protein that transfers sulfur from IscS to the molybdenum cofactor prior to its insertion into FDH.</text>
</comment>
<keyword evidence="1 3" id="KW-0963">Cytoplasm</keyword>
<evidence type="ECO:0000256" key="3">
    <source>
        <dbReference type="HAMAP-Rule" id="MF_00187"/>
    </source>
</evidence>
<dbReference type="InterPro" id="IPR016193">
    <property type="entry name" value="Cytidine_deaminase-like"/>
</dbReference>
<keyword evidence="5" id="KW-1185">Reference proteome</keyword>
<dbReference type="GO" id="GO:0097163">
    <property type="term" value="F:sulfur carrier activity"/>
    <property type="evidence" value="ECO:0007669"/>
    <property type="project" value="UniProtKB-UniRule"/>
</dbReference>
<dbReference type="NCBIfam" id="NF001943">
    <property type="entry name" value="PRK00724.1-2"/>
    <property type="match status" value="1"/>
</dbReference>